<organism evidence="1 2">
    <name type="scientific">Neurospora crassa (strain ATCC 24698 / 74-OR23-1A / CBS 708.71 / DSM 1257 / FGSC 987)</name>
    <dbReference type="NCBI Taxonomy" id="367110"/>
    <lineage>
        <taxon>Eukaryota</taxon>
        <taxon>Fungi</taxon>
        <taxon>Dikarya</taxon>
        <taxon>Ascomycota</taxon>
        <taxon>Pezizomycotina</taxon>
        <taxon>Sordariomycetes</taxon>
        <taxon>Sordariomycetidae</taxon>
        <taxon>Sordariales</taxon>
        <taxon>Sordariaceae</taxon>
        <taxon>Neurospora</taxon>
    </lineage>
</organism>
<dbReference type="InParanoid" id="V5INA5"/>
<name>V5INA5_NEUCR</name>
<evidence type="ECO:0000313" key="1">
    <source>
        <dbReference type="EMBL" id="ESA43527.1"/>
    </source>
</evidence>
<keyword evidence="2" id="KW-1185">Reference proteome</keyword>
<proteinExistence type="predicted"/>
<protein>
    <submittedName>
        <fullName evidence="1">Uncharacterized protein</fullName>
    </submittedName>
</protein>
<dbReference type="AlphaFoldDB" id="V5INA5"/>
<reference evidence="1 2" key="1">
    <citation type="journal article" date="2003" name="Nature">
        <title>The genome sequence of the filamentous fungus Neurospora crassa.</title>
        <authorList>
            <person name="Galagan J.E."/>
            <person name="Calvo S.E."/>
            <person name="Borkovich K.A."/>
            <person name="Selker E.U."/>
            <person name="Read N.D."/>
            <person name="Jaffe D."/>
            <person name="FitzHugh W."/>
            <person name="Ma L.J."/>
            <person name="Smirnov S."/>
            <person name="Purcell S."/>
            <person name="Rehman B."/>
            <person name="Elkins T."/>
            <person name="Engels R."/>
            <person name="Wang S."/>
            <person name="Nielsen C.B."/>
            <person name="Butler J."/>
            <person name="Endrizzi M."/>
            <person name="Qui D."/>
            <person name="Ianakiev P."/>
            <person name="Bell-Pedersen D."/>
            <person name="Nelson M.A."/>
            <person name="Werner-Washburne M."/>
            <person name="Selitrennikoff C.P."/>
            <person name="Kinsey J.A."/>
            <person name="Braun E.L."/>
            <person name="Zelter A."/>
            <person name="Schulte U."/>
            <person name="Kothe G.O."/>
            <person name="Jedd G."/>
            <person name="Mewes W."/>
            <person name="Staben C."/>
            <person name="Marcotte E."/>
            <person name="Greenberg D."/>
            <person name="Roy A."/>
            <person name="Foley K."/>
            <person name="Naylor J."/>
            <person name="Stange-Thomann N."/>
            <person name="Barrett R."/>
            <person name="Gnerre S."/>
            <person name="Kamal M."/>
            <person name="Kamvysselis M."/>
            <person name="Mauceli E."/>
            <person name="Bielke C."/>
            <person name="Rudd S."/>
            <person name="Frishman D."/>
            <person name="Krystofova S."/>
            <person name="Rasmussen C."/>
            <person name="Metzenberg R.L."/>
            <person name="Perkins D.D."/>
            <person name="Kroken S."/>
            <person name="Cogoni C."/>
            <person name="Macino G."/>
            <person name="Catcheside D."/>
            <person name="Li W."/>
            <person name="Pratt R.J."/>
            <person name="Osmani S.A."/>
            <person name="DeSouza C.P."/>
            <person name="Glass L."/>
            <person name="Orbach M.J."/>
            <person name="Berglund J.A."/>
            <person name="Voelker R."/>
            <person name="Yarden O."/>
            <person name="Plamann M."/>
            <person name="Seiler S."/>
            <person name="Dunlap J."/>
            <person name="Radford A."/>
            <person name="Aramayo R."/>
            <person name="Natvig D.O."/>
            <person name="Alex L.A."/>
            <person name="Mannhaupt G."/>
            <person name="Ebbole D.J."/>
            <person name="Freitag M."/>
            <person name="Paulsen I."/>
            <person name="Sachs M.S."/>
            <person name="Lander E.S."/>
            <person name="Nusbaum C."/>
            <person name="Birren B."/>
        </authorList>
    </citation>
    <scope>NUCLEOTIDE SEQUENCE [LARGE SCALE GENOMIC DNA]</scope>
    <source>
        <strain evidence="2">ATCC 24698 / 74-OR23-1A / CBS 708.71 / DSM 1257 / FGSC 987</strain>
    </source>
</reference>
<evidence type="ECO:0000313" key="2">
    <source>
        <dbReference type="Proteomes" id="UP000001805"/>
    </source>
</evidence>
<dbReference type="Proteomes" id="UP000001805">
    <property type="component" value="Chromosome 6, Linkage Group II"/>
</dbReference>
<dbReference type="KEGG" id="ncr:NCU16526"/>
<dbReference type="RefSeq" id="XP_011393674.1">
    <property type="nucleotide sequence ID" value="XM_011395372.1"/>
</dbReference>
<dbReference type="GeneID" id="23569512"/>
<gene>
    <name evidence="1" type="ORF">NCU16526</name>
</gene>
<accession>V5INA5</accession>
<dbReference type="EMBL" id="CM002237">
    <property type="protein sequence ID" value="ESA43527.1"/>
    <property type="molecule type" value="Genomic_DNA"/>
</dbReference>
<sequence>MADGLACPFRYFRGEGIDGLSNHAMTSPRIVTTAMVWEIGNCRTRGFFETSTRIEAEQQSSFRPRCRARLSIVVTHCISQHPSMAYLHAPTG</sequence>
<dbReference type="VEuPathDB" id="FungiDB:NCU16526"/>